<protein>
    <submittedName>
        <fullName evidence="3">Penicillin-binding protein A</fullName>
    </submittedName>
</protein>
<dbReference type="GO" id="GO:0071555">
    <property type="term" value="P:cell wall organization"/>
    <property type="evidence" value="ECO:0007669"/>
    <property type="project" value="TreeGrafter"/>
</dbReference>
<dbReference type="InterPro" id="IPR054120">
    <property type="entry name" value="PBPA_dimer"/>
</dbReference>
<dbReference type="Pfam" id="PF00905">
    <property type="entry name" value="Transpeptidase"/>
    <property type="match status" value="1"/>
</dbReference>
<gene>
    <name evidence="3" type="primary">pbpA</name>
    <name evidence="3" type="ORF">AHOG_00145</name>
</gene>
<evidence type="ECO:0000313" key="4">
    <source>
        <dbReference type="Proteomes" id="UP000204221"/>
    </source>
</evidence>
<sequence length="488" mass="51931">MNTPIRRVALTVMLMIVALLVNLTYIQVIWSDELRAHPSNSRTLTEELARQRGDIIVGNEAVATVEETGDNVYPYQRVYPDGPIYAPITGYYSPAGRTGLERAEDQVLNGSDDRLFVRRLSDLITGRDARGGMVELTIDRRMQETAYQMMTDQGLTGSVVAIEPDTGRILTMVSTPTFDPNQLATLDSEARAEASAALEADEGRPLHNRAISETQPPGSTFKLLVAAAALENGYTADSAVRAESSIQLPGTNTMLPNFNNNVCGDGQNATLLQAVEESCNVPFGVIADELGPEVLQEKAEALGFSDPDLEIPMSVASSELGPMADRPATFQTGIGQRDVRVTPLQNAMMVATIANEGTRMQPHVVSQILTPELDELDRTRPDEVEDAMSPQVARSLTEMMIAAEAYTDGEGSIPGVTIASKTGTAQWGVDPNETNPHAWYVAFAPAEDPQIAVAVLVEAGGNVGQGATGGRVAAPIGRAVIGAGLGGG</sequence>
<dbReference type="GO" id="GO:0005886">
    <property type="term" value="C:plasma membrane"/>
    <property type="evidence" value="ECO:0007669"/>
    <property type="project" value="TreeGrafter"/>
</dbReference>
<keyword evidence="4" id="KW-1185">Reference proteome</keyword>
<evidence type="ECO:0000259" key="2">
    <source>
        <dbReference type="Pfam" id="PF21922"/>
    </source>
</evidence>
<dbReference type="AlphaFoldDB" id="A0A221VW11"/>
<dbReference type="GO" id="GO:0071972">
    <property type="term" value="F:peptidoglycan L,D-transpeptidase activity"/>
    <property type="evidence" value="ECO:0007669"/>
    <property type="project" value="TreeGrafter"/>
</dbReference>
<dbReference type="OrthoDB" id="9766847at2"/>
<dbReference type="EMBL" id="CP022521">
    <property type="protein sequence ID" value="ASO17705.1"/>
    <property type="molecule type" value="Genomic_DNA"/>
</dbReference>
<dbReference type="InterPro" id="IPR050515">
    <property type="entry name" value="Beta-lactam/transpept"/>
</dbReference>
<dbReference type="Gene3D" id="3.40.710.10">
    <property type="entry name" value="DD-peptidase/beta-lactamase superfamily"/>
    <property type="match status" value="1"/>
</dbReference>
<dbReference type="InterPro" id="IPR012338">
    <property type="entry name" value="Beta-lactam/transpept-like"/>
</dbReference>
<dbReference type="RefSeq" id="WP_093939558.1">
    <property type="nucleotide sequence ID" value="NZ_CP022521.1"/>
</dbReference>
<dbReference type="PANTHER" id="PTHR30627">
    <property type="entry name" value="PEPTIDOGLYCAN D,D-TRANSPEPTIDASE"/>
    <property type="match status" value="1"/>
</dbReference>
<dbReference type="Gene3D" id="3.90.1310.10">
    <property type="entry name" value="Penicillin-binding protein 2a (Domain 2)"/>
    <property type="match status" value="1"/>
</dbReference>
<name>A0A221VW11_9PSEU</name>
<dbReference type="GO" id="GO:0008658">
    <property type="term" value="F:penicillin binding"/>
    <property type="evidence" value="ECO:0007669"/>
    <property type="project" value="InterPro"/>
</dbReference>
<dbReference type="Proteomes" id="UP000204221">
    <property type="component" value="Chromosome"/>
</dbReference>
<evidence type="ECO:0000259" key="1">
    <source>
        <dbReference type="Pfam" id="PF00905"/>
    </source>
</evidence>
<proteinExistence type="predicted"/>
<evidence type="ECO:0000313" key="3">
    <source>
        <dbReference type="EMBL" id="ASO17705.1"/>
    </source>
</evidence>
<organism evidence="3 4">
    <name type="scientific">Actinoalloteichus hoggarensis</name>
    <dbReference type="NCBI Taxonomy" id="1470176"/>
    <lineage>
        <taxon>Bacteria</taxon>
        <taxon>Bacillati</taxon>
        <taxon>Actinomycetota</taxon>
        <taxon>Actinomycetes</taxon>
        <taxon>Pseudonocardiales</taxon>
        <taxon>Pseudonocardiaceae</taxon>
        <taxon>Actinoalloteichus</taxon>
    </lineage>
</organism>
<dbReference type="Pfam" id="PF21922">
    <property type="entry name" value="PBP_dimer_2"/>
    <property type="match status" value="1"/>
</dbReference>
<reference evidence="3 4" key="1">
    <citation type="submission" date="2017-07" db="EMBL/GenBank/DDBJ databases">
        <title>Complete genome sequence of Actinoalloteichus hoggarensis DSM 45943, type strain of Actinoalloteichus hoggarensis.</title>
        <authorList>
            <person name="Ruckert C."/>
            <person name="Nouioui I."/>
            <person name="Willmese J."/>
            <person name="van Wezel G."/>
            <person name="Klenk H.-P."/>
            <person name="Kalinowski J."/>
            <person name="Zotchev S.B."/>
        </authorList>
    </citation>
    <scope>NUCLEOTIDE SEQUENCE [LARGE SCALE GENOMIC DNA]</scope>
    <source>
        <strain evidence="3 4">DSM 45943</strain>
    </source>
</reference>
<dbReference type="PANTHER" id="PTHR30627:SF24">
    <property type="entry name" value="PENICILLIN-BINDING PROTEIN 4B"/>
    <property type="match status" value="1"/>
</dbReference>
<dbReference type="SUPFAM" id="SSF56601">
    <property type="entry name" value="beta-lactamase/transpeptidase-like"/>
    <property type="match status" value="1"/>
</dbReference>
<dbReference type="KEGG" id="ahg:AHOG_00145"/>
<accession>A0A221VW11</accession>
<feature type="domain" description="Penicillin binding protein A dimerisation" evidence="2">
    <location>
        <begin position="52"/>
        <end position="134"/>
    </location>
</feature>
<dbReference type="InterPro" id="IPR001460">
    <property type="entry name" value="PCN-bd_Tpept"/>
</dbReference>
<feature type="domain" description="Penicillin-binding protein transpeptidase" evidence="1">
    <location>
        <begin position="157"/>
        <end position="481"/>
    </location>
</feature>